<dbReference type="PANTHER" id="PTHR33121">
    <property type="entry name" value="CYCLIC DI-GMP PHOSPHODIESTERASE PDEF"/>
    <property type="match status" value="1"/>
</dbReference>
<evidence type="ECO:0000313" key="2">
    <source>
        <dbReference type="EMBL" id="KYL35562.1"/>
    </source>
</evidence>
<protein>
    <submittedName>
        <fullName evidence="2">Diguanylate cyclase</fullName>
    </submittedName>
</protein>
<proteinExistence type="predicted"/>
<dbReference type="SUPFAM" id="SSF55073">
    <property type="entry name" value="Nucleotide cyclase"/>
    <property type="match status" value="1"/>
</dbReference>
<dbReference type="AlphaFoldDB" id="A0ABD4EQ80"/>
<dbReference type="Proteomes" id="UP000075763">
    <property type="component" value="Unassembled WGS sequence"/>
</dbReference>
<dbReference type="Gene3D" id="3.30.70.270">
    <property type="match status" value="1"/>
</dbReference>
<evidence type="ECO:0000313" key="3">
    <source>
        <dbReference type="Proteomes" id="UP000075763"/>
    </source>
</evidence>
<dbReference type="PANTHER" id="PTHR33121:SF70">
    <property type="entry name" value="SIGNALING PROTEIN YKOW"/>
    <property type="match status" value="1"/>
</dbReference>
<gene>
    <name evidence="2" type="ORF">A2I96_13595</name>
</gene>
<dbReference type="InterPro" id="IPR000160">
    <property type="entry name" value="GGDEF_dom"/>
</dbReference>
<dbReference type="InterPro" id="IPR029787">
    <property type="entry name" value="Nucleotide_cyclase"/>
</dbReference>
<name>A0ABD4EQ80_9GAMM</name>
<comment type="caution">
    <text evidence="2">The sequence shown here is derived from an EMBL/GenBank/DDBJ whole genome shotgun (WGS) entry which is preliminary data.</text>
</comment>
<feature type="domain" description="GGDEF" evidence="1">
    <location>
        <begin position="195"/>
        <end position="320"/>
    </location>
</feature>
<organism evidence="2 3">
    <name type="scientific">Pseudoalteromonas tetraodonis</name>
    <dbReference type="NCBI Taxonomy" id="43659"/>
    <lineage>
        <taxon>Bacteria</taxon>
        <taxon>Pseudomonadati</taxon>
        <taxon>Pseudomonadota</taxon>
        <taxon>Gammaproteobacteria</taxon>
        <taxon>Alteromonadales</taxon>
        <taxon>Pseudoalteromonadaceae</taxon>
        <taxon>Pseudoalteromonas</taxon>
    </lineage>
</organism>
<dbReference type="InterPro" id="IPR050706">
    <property type="entry name" value="Cyclic-di-GMP_PDE-like"/>
</dbReference>
<dbReference type="PROSITE" id="PS50887">
    <property type="entry name" value="GGDEF"/>
    <property type="match status" value="1"/>
</dbReference>
<dbReference type="InterPro" id="IPR043128">
    <property type="entry name" value="Rev_trsase/Diguanyl_cyclase"/>
</dbReference>
<evidence type="ECO:0000259" key="1">
    <source>
        <dbReference type="PROSITE" id="PS50887"/>
    </source>
</evidence>
<dbReference type="EMBL" id="LVCN01000021">
    <property type="protein sequence ID" value="KYL35562.1"/>
    <property type="molecule type" value="Genomic_DNA"/>
</dbReference>
<dbReference type="SMART" id="SM00267">
    <property type="entry name" value="GGDEF"/>
    <property type="match status" value="1"/>
</dbReference>
<accession>A0ABD4EQ80</accession>
<reference evidence="2 3" key="1">
    <citation type="submission" date="2016-03" db="EMBL/GenBank/DDBJ databases">
        <authorList>
            <person name="Zhang H."/>
            <person name="Liu R."/>
            <person name="Wang M."/>
            <person name="Wang H."/>
            <person name="Wang L."/>
            <person name="Song L."/>
        </authorList>
    </citation>
    <scope>NUCLEOTIDE SEQUENCE [LARGE SCALE GENOMIC DNA]</scope>
    <source>
        <strain evidence="2 3">DSM 16099</strain>
    </source>
</reference>
<dbReference type="NCBIfam" id="TIGR00254">
    <property type="entry name" value="GGDEF"/>
    <property type="match status" value="1"/>
</dbReference>
<sequence length="320" mass="36139">MALAQEKMTKVCMFLEHHVLPPTPLNFQVVYTYISKIHFALNNAIDDAIDDAHQNIDELFIEQLYFEYLNQGHKTEVAIIENVNGVINSLSQNAQQTEKKLNDFAGHVNDCMHSLDENNIANSRIALERLNEQTQLLLTQQAQFKHQLSQAKKLHEATKKQLNTLRKQHVIDPQTGLYKRHYLTKQTQLWLKQDKSISAIAIQIDNLEHFINNFGDAIGEVILNKVAKQVQKYVSQSGLAGRSAKDQFIVLLANIEPETANLIAQKVISGVEKLRFISSKSDLKLPPISLSLGITEQQQGDFNQLVKSASNAAFKSRSSQ</sequence>
<dbReference type="Pfam" id="PF00990">
    <property type="entry name" value="GGDEF"/>
    <property type="match status" value="1"/>
</dbReference>